<keyword evidence="2" id="KW-1185">Reference proteome</keyword>
<dbReference type="OrthoDB" id="5785713at2759"/>
<dbReference type="PANTHER" id="PTHR31389">
    <property type="entry name" value="LD39211P"/>
    <property type="match status" value="1"/>
</dbReference>
<organism evidence="1 2">
    <name type="scientific">Meloidogyne graminicola</name>
    <dbReference type="NCBI Taxonomy" id="189291"/>
    <lineage>
        <taxon>Eukaryota</taxon>
        <taxon>Metazoa</taxon>
        <taxon>Ecdysozoa</taxon>
        <taxon>Nematoda</taxon>
        <taxon>Chromadorea</taxon>
        <taxon>Rhabditida</taxon>
        <taxon>Tylenchina</taxon>
        <taxon>Tylenchomorpha</taxon>
        <taxon>Tylenchoidea</taxon>
        <taxon>Meloidogynidae</taxon>
        <taxon>Meloidogyninae</taxon>
        <taxon>Meloidogyne</taxon>
    </lineage>
</organism>
<evidence type="ECO:0000313" key="1">
    <source>
        <dbReference type="EMBL" id="KAF7632696.1"/>
    </source>
</evidence>
<proteinExistence type="predicted"/>
<gene>
    <name evidence="1" type="ORF">Mgra_00007914</name>
</gene>
<accession>A0A8S9ZH95</accession>
<dbReference type="AlphaFoldDB" id="A0A8S9ZH95"/>
<protein>
    <submittedName>
        <fullName evidence="1">Uncharacterized protein</fullName>
    </submittedName>
</protein>
<dbReference type="PANTHER" id="PTHR31389:SF4">
    <property type="entry name" value="LD39211P"/>
    <property type="match status" value="1"/>
</dbReference>
<evidence type="ECO:0000313" key="2">
    <source>
        <dbReference type="Proteomes" id="UP000605970"/>
    </source>
</evidence>
<dbReference type="Proteomes" id="UP000605970">
    <property type="component" value="Unassembled WGS sequence"/>
</dbReference>
<dbReference type="EMBL" id="JABEBT010000096">
    <property type="protein sequence ID" value="KAF7632696.1"/>
    <property type="molecule type" value="Genomic_DNA"/>
</dbReference>
<sequence length="160" mass="18620">MGTHHGVKFATHPDMFIYFPLDPSLTIGTKIGDDTNDIEMMEANMIIIRKSNYTKQLLKWSLLCAFTPECIEPIGAKLSCQDYYNDHLFEDGRCHREDQSLMNILLHNMELKLIREGFKITPHLRYNHPSKWGNRHSLKRKQKTNANIIQLYGKNINGKC</sequence>
<name>A0A8S9ZH95_9BILA</name>
<comment type="caution">
    <text evidence="1">The sequence shown here is derived from an EMBL/GenBank/DDBJ whole genome shotgun (WGS) entry which is preliminary data.</text>
</comment>
<reference evidence="1" key="1">
    <citation type="journal article" date="2020" name="Ecol. Evol.">
        <title>Genome structure and content of the rice root-knot nematode (Meloidogyne graminicola).</title>
        <authorList>
            <person name="Phan N.T."/>
            <person name="Danchin E.G.J."/>
            <person name="Klopp C."/>
            <person name="Perfus-Barbeoch L."/>
            <person name="Kozlowski D.K."/>
            <person name="Koutsovoulos G.D."/>
            <person name="Lopez-Roques C."/>
            <person name="Bouchez O."/>
            <person name="Zahm M."/>
            <person name="Besnard G."/>
            <person name="Bellafiore S."/>
        </authorList>
    </citation>
    <scope>NUCLEOTIDE SEQUENCE</scope>
    <source>
        <strain evidence="1">VN-18</strain>
    </source>
</reference>